<keyword evidence="2" id="KW-1185">Reference proteome</keyword>
<accession>A0A5B7EDG9</accession>
<organism evidence="1 2">
    <name type="scientific">Portunus trituberculatus</name>
    <name type="common">Swimming crab</name>
    <name type="synonym">Neptunus trituberculatus</name>
    <dbReference type="NCBI Taxonomy" id="210409"/>
    <lineage>
        <taxon>Eukaryota</taxon>
        <taxon>Metazoa</taxon>
        <taxon>Ecdysozoa</taxon>
        <taxon>Arthropoda</taxon>
        <taxon>Crustacea</taxon>
        <taxon>Multicrustacea</taxon>
        <taxon>Malacostraca</taxon>
        <taxon>Eumalacostraca</taxon>
        <taxon>Eucarida</taxon>
        <taxon>Decapoda</taxon>
        <taxon>Pleocyemata</taxon>
        <taxon>Brachyura</taxon>
        <taxon>Eubrachyura</taxon>
        <taxon>Portunoidea</taxon>
        <taxon>Portunidae</taxon>
        <taxon>Portuninae</taxon>
        <taxon>Portunus</taxon>
    </lineage>
</organism>
<evidence type="ECO:0000313" key="1">
    <source>
        <dbReference type="EMBL" id="MPC31415.1"/>
    </source>
</evidence>
<reference evidence="1 2" key="1">
    <citation type="submission" date="2019-05" db="EMBL/GenBank/DDBJ databases">
        <title>Another draft genome of Portunus trituberculatus and its Hox gene families provides insights of decapod evolution.</title>
        <authorList>
            <person name="Jeong J.-H."/>
            <person name="Song I."/>
            <person name="Kim S."/>
            <person name="Choi T."/>
            <person name="Kim D."/>
            <person name="Ryu S."/>
            <person name="Kim W."/>
        </authorList>
    </citation>
    <scope>NUCLEOTIDE SEQUENCE [LARGE SCALE GENOMIC DNA]</scope>
    <source>
        <tissue evidence="1">Muscle</tissue>
    </source>
</reference>
<protein>
    <submittedName>
        <fullName evidence="1">Uncharacterized protein</fullName>
    </submittedName>
</protein>
<dbReference type="Proteomes" id="UP000324222">
    <property type="component" value="Unassembled WGS sequence"/>
</dbReference>
<dbReference type="EMBL" id="VSRR010002430">
    <property type="protein sequence ID" value="MPC31415.1"/>
    <property type="molecule type" value="Genomic_DNA"/>
</dbReference>
<sequence length="67" mass="7538">MESPLQTHKRLSEFVFSLLPLLSSRLRSPPTPLRQTSPKCPVSVRIGCNTPADTSANLKMKQETKWT</sequence>
<proteinExistence type="predicted"/>
<name>A0A5B7EDG9_PORTR</name>
<gene>
    <name evidence="1" type="ORF">E2C01_024704</name>
</gene>
<comment type="caution">
    <text evidence="1">The sequence shown here is derived from an EMBL/GenBank/DDBJ whole genome shotgun (WGS) entry which is preliminary data.</text>
</comment>
<dbReference type="AlphaFoldDB" id="A0A5B7EDG9"/>
<evidence type="ECO:0000313" key="2">
    <source>
        <dbReference type="Proteomes" id="UP000324222"/>
    </source>
</evidence>